<dbReference type="PANTHER" id="PTHR41251:SF1">
    <property type="entry name" value="NON-HOMOLOGOUS END JOINING PROTEIN KU"/>
    <property type="match status" value="1"/>
</dbReference>
<keyword evidence="2" id="KW-0227">DNA damage</keyword>
<protein>
    <recommendedName>
        <fullName evidence="2">Non-homologous end joining protein Ku</fullName>
    </recommendedName>
</protein>
<dbReference type="InterPro" id="IPR009187">
    <property type="entry name" value="Prok_Ku"/>
</dbReference>
<dbReference type="AlphaFoldDB" id="A0A3D0WD18"/>
<feature type="domain" description="Ku" evidence="4">
    <location>
        <begin position="54"/>
        <end position="182"/>
    </location>
</feature>
<dbReference type="Pfam" id="PF02735">
    <property type="entry name" value="Ku"/>
    <property type="match status" value="1"/>
</dbReference>
<dbReference type="PIRSF" id="PIRSF006493">
    <property type="entry name" value="Prok_Ku"/>
    <property type="match status" value="1"/>
</dbReference>
<dbReference type="SMART" id="SM00559">
    <property type="entry name" value="Ku78"/>
    <property type="match status" value="1"/>
</dbReference>
<evidence type="ECO:0000256" key="2">
    <source>
        <dbReference type="HAMAP-Rule" id="MF_01875"/>
    </source>
</evidence>
<reference evidence="5 6" key="1">
    <citation type="journal article" date="2018" name="Nat. Biotechnol.">
        <title>A standardized bacterial taxonomy based on genome phylogeny substantially revises the tree of life.</title>
        <authorList>
            <person name="Parks D.H."/>
            <person name="Chuvochina M."/>
            <person name="Waite D.W."/>
            <person name="Rinke C."/>
            <person name="Skarshewski A."/>
            <person name="Chaumeil P.A."/>
            <person name="Hugenholtz P."/>
        </authorList>
    </citation>
    <scope>NUCLEOTIDE SEQUENCE [LARGE SCALE GENOMIC DNA]</scope>
    <source>
        <strain evidence="5">UBA9015</strain>
    </source>
</reference>
<evidence type="ECO:0000256" key="3">
    <source>
        <dbReference type="SAM" id="MobiDB-lite"/>
    </source>
</evidence>
<comment type="subunit">
    <text evidence="2">Homodimer. Interacts with LigD.</text>
</comment>
<dbReference type="SUPFAM" id="SSF100939">
    <property type="entry name" value="SPOC domain-like"/>
    <property type="match status" value="1"/>
</dbReference>
<dbReference type="CDD" id="cd00789">
    <property type="entry name" value="KU_like"/>
    <property type="match status" value="1"/>
</dbReference>
<comment type="caution">
    <text evidence="5">The sequence shown here is derived from an EMBL/GenBank/DDBJ whole genome shotgun (WGS) entry which is preliminary data.</text>
</comment>
<gene>
    <name evidence="2" type="primary">ku</name>
    <name evidence="5" type="ORF">DEP91_05690</name>
</gene>
<name>A0A3D0WD18_9SPHN</name>
<dbReference type="PANTHER" id="PTHR41251">
    <property type="entry name" value="NON-HOMOLOGOUS END JOINING PROTEIN KU"/>
    <property type="match status" value="1"/>
</dbReference>
<dbReference type="NCBIfam" id="TIGR02772">
    <property type="entry name" value="Ku_bact"/>
    <property type="match status" value="1"/>
</dbReference>
<dbReference type="Gene3D" id="2.40.290.10">
    <property type="match status" value="1"/>
</dbReference>
<dbReference type="GO" id="GO:0003690">
    <property type="term" value="F:double-stranded DNA binding"/>
    <property type="evidence" value="ECO:0007669"/>
    <property type="project" value="UniProtKB-UniRule"/>
</dbReference>
<feature type="compositionally biased region" description="Basic and acidic residues" evidence="3">
    <location>
        <begin position="261"/>
        <end position="279"/>
    </location>
</feature>
<evidence type="ECO:0000259" key="4">
    <source>
        <dbReference type="SMART" id="SM00559"/>
    </source>
</evidence>
<accession>A0A3D0WD18</accession>
<dbReference type="GO" id="GO:0006310">
    <property type="term" value="P:DNA recombination"/>
    <property type="evidence" value="ECO:0007669"/>
    <property type="project" value="UniProtKB-KW"/>
</dbReference>
<proteinExistence type="inferred from homology"/>
<comment type="function">
    <text evidence="2">With LigD forms a non-homologous end joining (NHEJ) DNA repair enzyme, which repairs dsDNA breaks with reduced fidelity. Binds linear dsDNA with 5'- and 3'- overhangs but not closed circular dsDNA nor ssDNA. Recruits and stimulates the ligase activity of LigD.</text>
</comment>
<organism evidence="5 6">
    <name type="scientific">Sphingomonas bacterium</name>
    <dbReference type="NCBI Taxonomy" id="1895847"/>
    <lineage>
        <taxon>Bacteria</taxon>
        <taxon>Pseudomonadati</taxon>
        <taxon>Pseudomonadota</taxon>
        <taxon>Alphaproteobacteria</taxon>
        <taxon>Sphingomonadales</taxon>
        <taxon>Sphingomonadaceae</taxon>
        <taxon>Sphingomonas</taxon>
    </lineage>
</organism>
<dbReference type="GO" id="GO:0006303">
    <property type="term" value="P:double-strand break repair via nonhomologous end joining"/>
    <property type="evidence" value="ECO:0007669"/>
    <property type="project" value="UniProtKB-UniRule"/>
</dbReference>
<feature type="region of interest" description="Disordered" evidence="3">
    <location>
        <begin position="261"/>
        <end position="298"/>
    </location>
</feature>
<dbReference type="InterPro" id="IPR016194">
    <property type="entry name" value="SPOC-like_C_dom_sf"/>
</dbReference>
<dbReference type="InterPro" id="IPR006164">
    <property type="entry name" value="DNA_bd_Ku70/Ku80"/>
</dbReference>
<comment type="similarity">
    <text evidence="2">Belongs to the prokaryotic Ku family.</text>
</comment>
<keyword evidence="2" id="KW-0234">DNA repair</keyword>
<dbReference type="Proteomes" id="UP000262699">
    <property type="component" value="Unassembled WGS sequence"/>
</dbReference>
<dbReference type="HAMAP" id="MF_01875">
    <property type="entry name" value="Prokaryotic_Ku"/>
    <property type="match status" value="1"/>
</dbReference>
<sequence>MAARAYWQGQIRLALVSIPVEIYSATRSGASVSFRQIHEPTGKPVHYEKVVTGVGPVDAEEIMKGYEVEKGNYVLLDPEEIEAVKLESKKTLELTQFVDADEIDVLYYEKPYFVVPADDLAEEAFIVLREALRRTKKVGLGQLAMRGREYVVSLKPCGRGMVLETLRYADEVHKAQGYFRDIPDDEPDADLLDLAETLIGKKAGKFDPKVFHDRYVDALKGLIERKKKAKGGGRIIEDDGSAAERRGSNVVDLMAALKKSLEKPGEGAAKKPATKEAPAKKAATKATPARKPAARKRA</sequence>
<evidence type="ECO:0000256" key="1">
    <source>
        <dbReference type="ARBA" id="ARBA00023125"/>
    </source>
</evidence>
<keyword evidence="2" id="KW-0233">DNA recombination</keyword>
<evidence type="ECO:0000313" key="6">
    <source>
        <dbReference type="Proteomes" id="UP000262699"/>
    </source>
</evidence>
<keyword evidence="1 2" id="KW-0238">DNA-binding</keyword>
<evidence type="ECO:0000313" key="5">
    <source>
        <dbReference type="EMBL" id="HCB75653.1"/>
    </source>
</evidence>
<dbReference type="EMBL" id="DOYJ01000161">
    <property type="protein sequence ID" value="HCB75653.1"/>
    <property type="molecule type" value="Genomic_DNA"/>
</dbReference>
<feature type="compositionally biased region" description="Low complexity" evidence="3">
    <location>
        <begin position="280"/>
        <end position="291"/>
    </location>
</feature>